<name>A0A834ZR17_TETSI</name>
<dbReference type="InterPro" id="IPR017930">
    <property type="entry name" value="Myb_dom"/>
</dbReference>
<feature type="compositionally biased region" description="Polar residues" evidence="7">
    <location>
        <begin position="273"/>
        <end position="287"/>
    </location>
</feature>
<reference evidence="11 12" key="1">
    <citation type="submission" date="2020-04" db="EMBL/GenBank/DDBJ databases">
        <title>Plant Genome Project.</title>
        <authorList>
            <person name="Zhang R.-G."/>
        </authorList>
    </citation>
    <scope>NUCLEOTIDE SEQUENCE [LARGE SCALE GENOMIC DNA]</scope>
    <source>
        <strain evidence="11">YNK0</strain>
        <tissue evidence="11">Leaf</tissue>
    </source>
</reference>
<dbReference type="GO" id="GO:0005634">
    <property type="term" value="C:nucleus"/>
    <property type="evidence" value="ECO:0007669"/>
    <property type="project" value="UniProtKB-SubCell"/>
</dbReference>
<dbReference type="EMBL" id="JABCRI010000001">
    <property type="protein sequence ID" value="KAF8412454.1"/>
    <property type="molecule type" value="Genomic_DNA"/>
</dbReference>
<dbReference type="FunFam" id="1.10.10.60:FF:000009">
    <property type="entry name" value="transcription factor MYB1R1"/>
    <property type="match status" value="1"/>
</dbReference>
<keyword evidence="3" id="KW-0238">DNA-binding</keyword>
<dbReference type="NCBIfam" id="TIGR01557">
    <property type="entry name" value="myb_SHAQKYF"/>
    <property type="match status" value="1"/>
</dbReference>
<dbReference type="OMA" id="CAPADHP"/>
<evidence type="ECO:0000256" key="2">
    <source>
        <dbReference type="ARBA" id="ARBA00023015"/>
    </source>
</evidence>
<feature type="region of interest" description="Disordered" evidence="7">
    <location>
        <begin position="257"/>
        <end position="287"/>
    </location>
</feature>
<dbReference type="PANTHER" id="PTHR44191">
    <property type="entry name" value="TRANSCRIPTION FACTOR KUA1"/>
    <property type="match status" value="1"/>
</dbReference>
<dbReference type="Gene3D" id="1.10.10.60">
    <property type="entry name" value="Homeodomain-like"/>
    <property type="match status" value="1"/>
</dbReference>
<evidence type="ECO:0000259" key="8">
    <source>
        <dbReference type="PROSITE" id="PS50090"/>
    </source>
</evidence>
<dbReference type="PANTHER" id="PTHR44191:SF62">
    <property type="entry name" value="OS04G0341900 PROTEIN"/>
    <property type="match status" value="1"/>
</dbReference>
<keyword evidence="6" id="KW-0479">Metal-binding</keyword>
<gene>
    <name evidence="11" type="ORF">HHK36_000418</name>
</gene>
<dbReference type="GO" id="GO:0008270">
    <property type="term" value="F:zinc ion binding"/>
    <property type="evidence" value="ECO:0007669"/>
    <property type="project" value="UniProtKB-KW"/>
</dbReference>
<dbReference type="Pfam" id="PF00249">
    <property type="entry name" value="Myb_DNA-binding"/>
    <property type="match status" value="1"/>
</dbReference>
<dbReference type="GO" id="GO:0006355">
    <property type="term" value="P:regulation of DNA-templated transcription"/>
    <property type="evidence" value="ECO:0007669"/>
    <property type="project" value="UniProtKB-ARBA"/>
</dbReference>
<evidence type="ECO:0000256" key="3">
    <source>
        <dbReference type="ARBA" id="ARBA00023125"/>
    </source>
</evidence>
<evidence type="ECO:0000256" key="4">
    <source>
        <dbReference type="ARBA" id="ARBA00023163"/>
    </source>
</evidence>
<keyword evidence="5" id="KW-0539">Nucleus</keyword>
<keyword evidence="6" id="KW-0862">Zinc</keyword>
<dbReference type="SMART" id="SM00717">
    <property type="entry name" value="SANT"/>
    <property type="match status" value="1"/>
</dbReference>
<dbReference type="GO" id="GO:0009739">
    <property type="term" value="P:response to gibberellin"/>
    <property type="evidence" value="ECO:0007669"/>
    <property type="project" value="TreeGrafter"/>
</dbReference>
<dbReference type="InterPro" id="IPR009057">
    <property type="entry name" value="Homeodomain-like_sf"/>
</dbReference>
<keyword evidence="12" id="KW-1185">Reference proteome</keyword>
<dbReference type="CDD" id="cd00167">
    <property type="entry name" value="SANT"/>
    <property type="match status" value="1"/>
</dbReference>
<dbReference type="OrthoDB" id="118550at2759"/>
<evidence type="ECO:0000313" key="12">
    <source>
        <dbReference type="Proteomes" id="UP000655225"/>
    </source>
</evidence>
<keyword evidence="4" id="KW-0804">Transcription</keyword>
<keyword evidence="2" id="KW-0805">Transcription regulation</keyword>
<evidence type="ECO:0000259" key="9">
    <source>
        <dbReference type="PROSITE" id="PS50158"/>
    </source>
</evidence>
<evidence type="ECO:0000256" key="5">
    <source>
        <dbReference type="ARBA" id="ARBA00023242"/>
    </source>
</evidence>
<keyword evidence="6" id="KW-0863">Zinc-finger</keyword>
<dbReference type="GO" id="GO:0009723">
    <property type="term" value="P:response to ethylene"/>
    <property type="evidence" value="ECO:0007669"/>
    <property type="project" value="TreeGrafter"/>
</dbReference>
<evidence type="ECO:0000256" key="6">
    <source>
        <dbReference type="PROSITE-ProRule" id="PRU00047"/>
    </source>
</evidence>
<sequence length="320" mass="34622">MGKESGRKCSHCGNNGHNSRTCNEKAGLKLFGVRILKEKGNESIKKSLSTGNLPSRAVEHCSGDPGYLSDGLIQSRRDAQERKKGIQWTEEEHRSFLAGLEELGKGDWRGISRKFVTTRTPTQVASHAQKYFLRQSTSIRNKCRSSLFDVALKKPASNPRIAPALPLKRTIEFSGQVGTSAQIAARSLEAPQVLPIAATCGISNFHGFPYMVGISGGPLNYPAAKIYPTVSFVPVMNFPNRGYIFLPKTQNNFAPCAPITSQSSSNTSPQSVPHGSSQADPGTSSTVNTELELRTAAPQTLDQTKLTSQTSNFSGAIRVI</sequence>
<evidence type="ECO:0000256" key="7">
    <source>
        <dbReference type="SAM" id="MobiDB-lite"/>
    </source>
</evidence>
<feature type="domain" description="Myb-like" evidence="8">
    <location>
        <begin position="80"/>
        <end position="132"/>
    </location>
</feature>
<dbReference type="InterPro" id="IPR052245">
    <property type="entry name" value="Plant_Stress_Dev_TF"/>
</dbReference>
<dbReference type="AlphaFoldDB" id="A0A834ZR17"/>
<feature type="domain" description="HTH myb-type" evidence="10">
    <location>
        <begin position="80"/>
        <end position="136"/>
    </location>
</feature>
<organism evidence="11 12">
    <name type="scientific">Tetracentron sinense</name>
    <name type="common">Spur-leaf</name>
    <dbReference type="NCBI Taxonomy" id="13715"/>
    <lineage>
        <taxon>Eukaryota</taxon>
        <taxon>Viridiplantae</taxon>
        <taxon>Streptophyta</taxon>
        <taxon>Embryophyta</taxon>
        <taxon>Tracheophyta</taxon>
        <taxon>Spermatophyta</taxon>
        <taxon>Magnoliopsida</taxon>
        <taxon>Trochodendrales</taxon>
        <taxon>Trochodendraceae</taxon>
        <taxon>Tetracentron</taxon>
    </lineage>
</organism>
<protein>
    <submittedName>
        <fullName evidence="11">Uncharacterized protein</fullName>
    </submittedName>
</protein>
<feature type="compositionally biased region" description="Low complexity" evidence="7">
    <location>
        <begin position="260"/>
        <end position="271"/>
    </location>
</feature>
<dbReference type="PROSITE" id="PS50090">
    <property type="entry name" value="MYB_LIKE"/>
    <property type="match status" value="1"/>
</dbReference>
<dbReference type="PROSITE" id="PS51294">
    <property type="entry name" value="HTH_MYB"/>
    <property type="match status" value="1"/>
</dbReference>
<evidence type="ECO:0000256" key="1">
    <source>
        <dbReference type="ARBA" id="ARBA00004123"/>
    </source>
</evidence>
<dbReference type="InterPro" id="IPR001005">
    <property type="entry name" value="SANT/Myb"/>
</dbReference>
<dbReference type="InterPro" id="IPR001878">
    <property type="entry name" value="Znf_CCHC"/>
</dbReference>
<feature type="domain" description="CCHC-type" evidence="9">
    <location>
        <begin position="7"/>
        <end position="24"/>
    </location>
</feature>
<dbReference type="PROSITE" id="PS50158">
    <property type="entry name" value="ZF_CCHC"/>
    <property type="match status" value="1"/>
</dbReference>
<evidence type="ECO:0000313" key="11">
    <source>
        <dbReference type="EMBL" id="KAF8412454.1"/>
    </source>
</evidence>
<proteinExistence type="predicted"/>
<accession>A0A834ZR17</accession>
<dbReference type="InterPro" id="IPR006447">
    <property type="entry name" value="Myb_dom_plants"/>
</dbReference>
<dbReference type="SUPFAM" id="SSF46689">
    <property type="entry name" value="Homeodomain-like"/>
    <property type="match status" value="1"/>
</dbReference>
<comment type="subcellular location">
    <subcellularLocation>
        <location evidence="1">Nucleus</location>
    </subcellularLocation>
</comment>
<dbReference type="GO" id="GO:0003677">
    <property type="term" value="F:DNA binding"/>
    <property type="evidence" value="ECO:0007669"/>
    <property type="project" value="UniProtKB-KW"/>
</dbReference>
<comment type="caution">
    <text evidence="11">The sequence shown here is derived from an EMBL/GenBank/DDBJ whole genome shotgun (WGS) entry which is preliminary data.</text>
</comment>
<dbReference type="Proteomes" id="UP000655225">
    <property type="component" value="Unassembled WGS sequence"/>
</dbReference>
<evidence type="ECO:0000259" key="10">
    <source>
        <dbReference type="PROSITE" id="PS51294"/>
    </source>
</evidence>